<evidence type="ECO:0000256" key="3">
    <source>
        <dbReference type="ARBA" id="ARBA00022679"/>
    </source>
</evidence>
<evidence type="ECO:0000256" key="1">
    <source>
        <dbReference type="ARBA" id="ARBA00004447"/>
    </source>
</evidence>
<evidence type="ECO:0000256" key="8">
    <source>
        <dbReference type="ARBA" id="ARBA00023136"/>
    </source>
</evidence>
<dbReference type="GO" id="GO:0047238">
    <property type="term" value="F:glucuronosyl-N-acetylgalactosaminyl-proteoglycan 4-beta-N-acetylgalactosaminyltransferase activity"/>
    <property type="evidence" value="ECO:0007669"/>
    <property type="project" value="TreeGrafter"/>
</dbReference>
<evidence type="ECO:0000256" key="5">
    <source>
        <dbReference type="ARBA" id="ARBA00022968"/>
    </source>
</evidence>
<dbReference type="PANTHER" id="PTHR12369:SF11">
    <property type="entry name" value="HEXOSYLTRANSFERASE"/>
    <property type="match status" value="1"/>
</dbReference>
<proteinExistence type="inferred from homology"/>
<keyword evidence="6" id="KW-1133">Transmembrane helix</keyword>
<dbReference type="SUPFAM" id="SSF53448">
    <property type="entry name" value="Nucleotide-diphospho-sugar transferases"/>
    <property type="match status" value="2"/>
</dbReference>
<gene>
    <name evidence="12" type="ORF">TBRA_LOCUS4723</name>
</gene>
<dbReference type="InterPro" id="IPR029044">
    <property type="entry name" value="Nucleotide-diphossugar_trans"/>
</dbReference>
<evidence type="ECO:0000313" key="13">
    <source>
        <dbReference type="Proteomes" id="UP000479190"/>
    </source>
</evidence>
<keyword evidence="7 10" id="KW-0333">Golgi apparatus</keyword>
<evidence type="ECO:0000313" key="12">
    <source>
        <dbReference type="EMBL" id="CAB0032797.1"/>
    </source>
</evidence>
<dbReference type="Gene3D" id="3.90.550.50">
    <property type="match status" value="1"/>
</dbReference>
<comment type="subcellular location">
    <subcellularLocation>
        <location evidence="1 10">Golgi apparatus</location>
        <location evidence="1 10">Golgi stack membrane</location>
        <topology evidence="1 10">Single-pass type II membrane protein</topology>
    </subcellularLocation>
</comment>
<name>A0A6H5I5Y6_9HYME</name>
<keyword evidence="13" id="KW-1185">Reference proteome</keyword>
<comment type="similarity">
    <text evidence="2 10">Belongs to the chondroitin N-acetylgalactosaminyltransferase family.</text>
</comment>
<dbReference type="PANTHER" id="PTHR12369">
    <property type="entry name" value="CHONDROITIN SYNTHASE"/>
    <property type="match status" value="1"/>
</dbReference>
<protein>
    <recommendedName>
        <fullName evidence="10">Hexosyltransferase</fullName>
        <ecNumber evidence="10">2.4.1.-</ecNumber>
    </recommendedName>
</protein>
<dbReference type="OrthoDB" id="431432at2759"/>
<dbReference type="EMBL" id="CADCXV010000690">
    <property type="protein sequence ID" value="CAB0032797.1"/>
    <property type="molecule type" value="Genomic_DNA"/>
</dbReference>
<dbReference type="InterPro" id="IPR008428">
    <property type="entry name" value="Chond_GalNAc"/>
</dbReference>
<feature type="region of interest" description="Disordered" evidence="11">
    <location>
        <begin position="50"/>
        <end position="71"/>
    </location>
</feature>
<dbReference type="Proteomes" id="UP000479190">
    <property type="component" value="Unassembled WGS sequence"/>
</dbReference>
<dbReference type="AlphaFoldDB" id="A0A6H5I5Y6"/>
<sequence length="767" mass="86963">MRKKRRNSLSSAALGLAAGLLIGLLVLQQRQPTNVSAGLSGDAPSTLHYYAGGSSSSSSSNEANKGPPDMDARDRELLYVGVMTAEKYLASRAKAVLETWGSDVPGRIGFYSSETSKVPSECPALPLIALPRVDDSYPPQKKSFLMLQHMWQKYGNRYEWFLRADDDLYVRTDRLERLLRSVDSRRALYVGQAGRGNSEEFGLLSLEYDENFCMGGPGVLISRETLARLVPHIKYCLANLYTTHEDVELGRCVRKFAGISCTWSYEMQSILYHNSSGSLAFTGRLKSREVHRAISLHPVKSPPHMYRLHNYMRGLKIQDLQQKKVDLRRDIEKMQTSLAADSTNRKTELATRKKAERKETGHWDFISRSEYSLSDANPRRRLHSDLREGLEDLTREVMASINACSRQRGRFVEERQALYGYRRRTGKGVDTVLDLLLIYKKYRGRKVTLPVRRHLYLHQTFTEMEWRDVPTSELDHEVVHFLVPVAGRLEAMIRFLNNYERVCLRDPRQADLTVLIVILYPSGEADLQRAMLEQLIEEYGQERVRVVPGKDGFSRARALDQAAKLLGPQDLMFFIDVDISFDSESLERIRRNTLRGQRMYYPVVFSQYDPSVVGAGNETSSLSSIRHTDFNDRLGFWRVFGFGIAAMYRQDYEAVGGFDLSIEGWGKEDVDLFDRTVKSDMEIFRGADSGLVHIYHGVSCDKALKLHQLSMCKGTRADTYASTAQLAEIIYRNPVYLDFAKARRDEAQARANANASVASAAIAPAAA</sequence>
<evidence type="ECO:0000256" key="4">
    <source>
        <dbReference type="ARBA" id="ARBA00022692"/>
    </source>
</evidence>
<reference evidence="12 13" key="1">
    <citation type="submission" date="2020-02" db="EMBL/GenBank/DDBJ databases">
        <authorList>
            <person name="Ferguson B K."/>
        </authorList>
    </citation>
    <scope>NUCLEOTIDE SEQUENCE [LARGE SCALE GENOMIC DNA]</scope>
</reference>
<dbReference type="Gene3D" id="3.90.550.10">
    <property type="entry name" value="Spore Coat Polysaccharide Biosynthesis Protein SpsA, Chain A"/>
    <property type="match status" value="1"/>
</dbReference>
<evidence type="ECO:0000256" key="7">
    <source>
        <dbReference type="ARBA" id="ARBA00023034"/>
    </source>
</evidence>
<keyword evidence="3 10" id="KW-0808">Transferase</keyword>
<evidence type="ECO:0000256" key="10">
    <source>
        <dbReference type="RuleBase" id="RU364016"/>
    </source>
</evidence>
<dbReference type="Pfam" id="PF05679">
    <property type="entry name" value="CHGN"/>
    <property type="match status" value="1"/>
</dbReference>
<organism evidence="12 13">
    <name type="scientific">Trichogramma brassicae</name>
    <dbReference type="NCBI Taxonomy" id="86971"/>
    <lineage>
        <taxon>Eukaryota</taxon>
        <taxon>Metazoa</taxon>
        <taxon>Ecdysozoa</taxon>
        <taxon>Arthropoda</taxon>
        <taxon>Hexapoda</taxon>
        <taxon>Insecta</taxon>
        <taxon>Pterygota</taxon>
        <taxon>Neoptera</taxon>
        <taxon>Endopterygota</taxon>
        <taxon>Hymenoptera</taxon>
        <taxon>Apocrita</taxon>
        <taxon>Proctotrupomorpha</taxon>
        <taxon>Chalcidoidea</taxon>
        <taxon>Trichogrammatidae</taxon>
        <taxon>Trichogramma</taxon>
    </lineage>
</organism>
<evidence type="ECO:0000256" key="11">
    <source>
        <dbReference type="SAM" id="MobiDB-lite"/>
    </source>
</evidence>
<dbReference type="GO" id="GO:0032580">
    <property type="term" value="C:Golgi cisterna membrane"/>
    <property type="evidence" value="ECO:0007669"/>
    <property type="project" value="UniProtKB-SubCell"/>
</dbReference>
<dbReference type="EC" id="2.4.1.-" evidence="10"/>
<evidence type="ECO:0000256" key="9">
    <source>
        <dbReference type="ARBA" id="ARBA00023180"/>
    </source>
</evidence>
<evidence type="ECO:0000256" key="6">
    <source>
        <dbReference type="ARBA" id="ARBA00022989"/>
    </source>
</evidence>
<keyword evidence="4" id="KW-0812">Transmembrane</keyword>
<keyword evidence="8" id="KW-0472">Membrane</keyword>
<keyword evidence="5 10" id="KW-0735">Signal-anchor</keyword>
<keyword evidence="9" id="KW-0325">Glycoprotein</keyword>
<dbReference type="FunFam" id="3.90.550.50:FF:000004">
    <property type="entry name" value="Hexosyltransferase"/>
    <property type="match status" value="1"/>
</dbReference>
<evidence type="ECO:0000256" key="2">
    <source>
        <dbReference type="ARBA" id="ARBA00009239"/>
    </source>
</evidence>
<accession>A0A6H5I5Y6</accession>
<dbReference type="InterPro" id="IPR051227">
    <property type="entry name" value="CS_glycosyltransferase"/>
</dbReference>